<dbReference type="GO" id="GO:0006281">
    <property type="term" value="P:DNA repair"/>
    <property type="evidence" value="ECO:0007669"/>
    <property type="project" value="UniProtKB-UniRule"/>
</dbReference>
<dbReference type="PANTHER" id="PTHR30194:SF3">
    <property type="entry name" value="CROSSOVER JUNCTION ENDODEOXYRIBONUCLEASE RUVC"/>
    <property type="match status" value="1"/>
</dbReference>
<dbReference type="GO" id="GO:0005737">
    <property type="term" value="C:cytoplasm"/>
    <property type="evidence" value="ECO:0007669"/>
    <property type="project" value="UniProtKB-SubCell"/>
</dbReference>
<evidence type="ECO:0000256" key="7">
    <source>
        <dbReference type="ARBA" id="ARBA00022801"/>
    </source>
</evidence>
<evidence type="ECO:0000256" key="11">
    <source>
        <dbReference type="ARBA" id="ARBA00023204"/>
    </source>
</evidence>
<dbReference type="Proteomes" id="UP000823638">
    <property type="component" value="Unassembled WGS sequence"/>
</dbReference>
<reference evidence="15" key="1">
    <citation type="submission" date="2020-10" db="EMBL/GenBank/DDBJ databases">
        <authorList>
            <person name="Gilroy R."/>
        </authorList>
    </citation>
    <scope>NUCLEOTIDE SEQUENCE</scope>
    <source>
        <strain evidence="15">10532</strain>
    </source>
</reference>
<comment type="caution">
    <text evidence="15">The sequence shown here is derived from an EMBL/GenBank/DDBJ whole genome shotgun (WGS) entry which is preliminary data.</text>
</comment>
<evidence type="ECO:0000256" key="5">
    <source>
        <dbReference type="ARBA" id="ARBA00022759"/>
    </source>
</evidence>
<evidence type="ECO:0000313" key="15">
    <source>
        <dbReference type="EMBL" id="MBO8457174.1"/>
    </source>
</evidence>
<dbReference type="EC" id="3.1.21.10" evidence="13 14"/>
<keyword evidence="7 13" id="KW-0378">Hydrolase</keyword>
<dbReference type="HAMAP" id="MF_00034">
    <property type="entry name" value="RuvC"/>
    <property type="match status" value="1"/>
</dbReference>
<feature type="binding site" evidence="13">
    <location>
        <position position="12"/>
    </location>
    <ligand>
        <name>Mg(2+)</name>
        <dbReference type="ChEBI" id="CHEBI:18420"/>
        <label>1</label>
    </ligand>
</feature>
<dbReference type="Pfam" id="PF02075">
    <property type="entry name" value="RuvC"/>
    <property type="match status" value="1"/>
</dbReference>
<dbReference type="InterPro" id="IPR002176">
    <property type="entry name" value="X-over_junc_endoDNase_RuvC"/>
</dbReference>
<evidence type="ECO:0000313" key="16">
    <source>
        <dbReference type="Proteomes" id="UP000823638"/>
    </source>
</evidence>
<feature type="binding site" evidence="13">
    <location>
        <position position="72"/>
    </location>
    <ligand>
        <name>Mg(2+)</name>
        <dbReference type="ChEBI" id="CHEBI:18420"/>
        <label>2</label>
    </ligand>
</feature>
<dbReference type="PANTHER" id="PTHR30194">
    <property type="entry name" value="CROSSOVER JUNCTION ENDODEOXYRIBONUCLEASE RUVC"/>
    <property type="match status" value="1"/>
</dbReference>
<evidence type="ECO:0000256" key="6">
    <source>
        <dbReference type="ARBA" id="ARBA00022763"/>
    </source>
</evidence>
<dbReference type="PRINTS" id="PR00696">
    <property type="entry name" value="RSOLVASERUVC"/>
</dbReference>
<feature type="binding site" evidence="13">
    <location>
        <position position="145"/>
    </location>
    <ligand>
        <name>Mg(2+)</name>
        <dbReference type="ChEBI" id="CHEBI:18420"/>
        <label>1</label>
    </ligand>
</feature>
<keyword evidence="11 13" id="KW-0234">DNA repair</keyword>
<keyword evidence="6 13" id="KW-0227">DNA damage</keyword>
<keyword evidence="9 13" id="KW-0238">DNA-binding</keyword>
<dbReference type="GO" id="GO:0000287">
    <property type="term" value="F:magnesium ion binding"/>
    <property type="evidence" value="ECO:0007669"/>
    <property type="project" value="UniProtKB-UniRule"/>
</dbReference>
<protein>
    <recommendedName>
        <fullName evidence="13 14">Crossover junction endodeoxyribonuclease RuvC</fullName>
        <ecNumber evidence="13 14">3.1.21.10</ecNumber>
    </recommendedName>
    <alternativeName>
        <fullName evidence="13">Holliday junction nuclease RuvC</fullName>
    </alternativeName>
    <alternativeName>
        <fullName evidence="13">Holliday junction resolvase RuvC</fullName>
    </alternativeName>
</protein>
<comment type="similarity">
    <text evidence="1 13">Belongs to the RuvC family.</text>
</comment>
<evidence type="ECO:0000256" key="13">
    <source>
        <dbReference type="HAMAP-Rule" id="MF_00034"/>
    </source>
</evidence>
<comment type="subunit">
    <text evidence="13">Homodimer which binds Holliday junction (HJ) DNA. The HJ becomes 2-fold symmetrical on binding to RuvC with unstacked arms; it has a different conformation from HJ DNA in complex with RuvA. In the full resolvosome a probable DNA-RuvA(4)-RuvB(12)-RuvC(2) complex forms which resolves the HJ.</text>
</comment>
<keyword evidence="3 13" id="KW-0540">Nuclease</keyword>
<evidence type="ECO:0000256" key="9">
    <source>
        <dbReference type="ARBA" id="ARBA00023125"/>
    </source>
</evidence>
<feature type="active site" evidence="13">
    <location>
        <position position="12"/>
    </location>
</feature>
<gene>
    <name evidence="13 15" type="primary">ruvC</name>
    <name evidence="15" type="ORF">IAA81_02965</name>
</gene>
<organism evidence="15 16">
    <name type="scientific">Candidatus Gallitreponema excrementavium</name>
    <dbReference type="NCBI Taxonomy" id="2840840"/>
    <lineage>
        <taxon>Bacteria</taxon>
        <taxon>Pseudomonadati</taxon>
        <taxon>Spirochaetota</taxon>
        <taxon>Spirochaetia</taxon>
        <taxon>Spirochaetales</taxon>
        <taxon>Candidatus Gallitreponema</taxon>
    </lineage>
</organism>
<dbReference type="Gene3D" id="3.30.420.10">
    <property type="entry name" value="Ribonuclease H-like superfamily/Ribonuclease H"/>
    <property type="match status" value="1"/>
</dbReference>
<evidence type="ECO:0000256" key="3">
    <source>
        <dbReference type="ARBA" id="ARBA00022722"/>
    </source>
</evidence>
<dbReference type="GO" id="GO:0008821">
    <property type="term" value="F:crossover junction DNA endonuclease activity"/>
    <property type="evidence" value="ECO:0007669"/>
    <property type="project" value="UniProtKB-UniRule"/>
</dbReference>
<keyword evidence="10 13" id="KW-0233">DNA recombination</keyword>
<feature type="active site" evidence="13">
    <location>
        <position position="72"/>
    </location>
</feature>
<evidence type="ECO:0000256" key="1">
    <source>
        <dbReference type="ARBA" id="ARBA00009518"/>
    </source>
</evidence>
<comment type="subcellular location">
    <subcellularLocation>
        <location evidence="13">Cytoplasm</location>
    </subcellularLocation>
</comment>
<comment type="catalytic activity">
    <reaction evidence="12 13">
        <text>Endonucleolytic cleavage at a junction such as a reciprocal single-stranded crossover between two homologous DNA duplexes (Holliday junction).</text>
        <dbReference type="EC" id="3.1.21.10"/>
    </reaction>
</comment>
<evidence type="ECO:0000256" key="12">
    <source>
        <dbReference type="ARBA" id="ARBA00029354"/>
    </source>
</evidence>
<keyword evidence="2 13" id="KW-0963">Cytoplasm</keyword>
<evidence type="ECO:0000256" key="4">
    <source>
        <dbReference type="ARBA" id="ARBA00022723"/>
    </source>
</evidence>
<reference evidence="15" key="2">
    <citation type="journal article" date="2021" name="PeerJ">
        <title>Extensive microbial diversity within the chicken gut microbiome revealed by metagenomics and culture.</title>
        <authorList>
            <person name="Gilroy R."/>
            <person name="Ravi A."/>
            <person name="Getino M."/>
            <person name="Pursley I."/>
            <person name="Horton D.L."/>
            <person name="Alikhan N.F."/>
            <person name="Baker D."/>
            <person name="Gharbi K."/>
            <person name="Hall N."/>
            <person name="Watson M."/>
            <person name="Adriaenssens E.M."/>
            <person name="Foster-Nyarko E."/>
            <person name="Jarju S."/>
            <person name="Secka A."/>
            <person name="Antonio M."/>
            <person name="Oren A."/>
            <person name="Chaudhuri R.R."/>
            <person name="La Ragione R."/>
            <person name="Hildebrand F."/>
            <person name="Pallen M.J."/>
        </authorList>
    </citation>
    <scope>NUCLEOTIDE SEQUENCE</scope>
    <source>
        <strain evidence="15">10532</strain>
    </source>
</reference>
<proteinExistence type="inferred from homology"/>
<name>A0A9D9N1S5_9SPIR</name>
<keyword evidence="4 13" id="KW-0479">Metal-binding</keyword>
<evidence type="ECO:0000256" key="10">
    <source>
        <dbReference type="ARBA" id="ARBA00023172"/>
    </source>
</evidence>
<evidence type="ECO:0000256" key="8">
    <source>
        <dbReference type="ARBA" id="ARBA00022842"/>
    </source>
</evidence>
<sequence length="162" mass="17606">MTGSGIRVLGIDPGFAHTGFGVIECNLNKYRLVDYGEIKTLSCDSNSERLFKIFCNLYDIIHEYKPGLVGIEELFFAKNASSAMVVSQAKGVIECVVGAFKLPLFHYTPNEIKKAVTGSSKSDKISVQQGVKFLLGLKSVPEPDHAADALAAAITCYNNTRL</sequence>
<dbReference type="EMBL" id="JADIMM010000037">
    <property type="protein sequence ID" value="MBO8457174.1"/>
    <property type="molecule type" value="Genomic_DNA"/>
</dbReference>
<dbReference type="SUPFAM" id="SSF53098">
    <property type="entry name" value="Ribonuclease H-like"/>
    <property type="match status" value="1"/>
</dbReference>
<dbReference type="InterPro" id="IPR012337">
    <property type="entry name" value="RNaseH-like_sf"/>
</dbReference>
<dbReference type="FunFam" id="3.30.420.10:FF:000002">
    <property type="entry name" value="Crossover junction endodeoxyribonuclease RuvC"/>
    <property type="match status" value="1"/>
</dbReference>
<dbReference type="GO" id="GO:0003677">
    <property type="term" value="F:DNA binding"/>
    <property type="evidence" value="ECO:0007669"/>
    <property type="project" value="UniProtKB-KW"/>
</dbReference>
<dbReference type="NCBIfam" id="TIGR00228">
    <property type="entry name" value="ruvC"/>
    <property type="match status" value="1"/>
</dbReference>
<evidence type="ECO:0000256" key="2">
    <source>
        <dbReference type="ARBA" id="ARBA00022490"/>
    </source>
</evidence>
<comment type="cofactor">
    <cofactor evidence="13">
        <name>Mg(2+)</name>
        <dbReference type="ChEBI" id="CHEBI:18420"/>
    </cofactor>
    <text evidence="13">Binds 2 Mg(2+) ion per subunit.</text>
</comment>
<dbReference type="NCBIfam" id="NF000711">
    <property type="entry name" value="PRK00039.2-1"/>
    <property type="match status" value="1"/>
</dbReference>
<keyword evidence="5 13" id="KW-0255">Endonuclease</keyword>
<dbReference type="AlphaFoldDB" id="A0A9D9N1S5"/>
<dbReference type="CDD" id="cd16962">
    <property type="entry name" value="RuvC"/>
    <property type="match status" value="1"/>
</dbReference>
<keyword evidence="8 13" id="KW-0460">Magnesium</keyword>
<feature type="active site" evidence="13">
    <location>
        <position position="145"/>
    </location>
</feature>
<dbReference type="InterPro" id="IPR036397">
    <property type="entry name" value="RNaseH_sf"/>
</dbReference>
<dbReference type="GO" id="GO:0006310">
    <property type="term" value="P:DNA recombination"/>
    <property type="evidence" value="ECO:0007669"/>
    <property type="project" value="UniProtKB-UniRule"/>
</dbReference>
<accession>A0A9D9N1S5</accession>
<dbReference type="GO" id="GO:0048476">
    <property type="term" value="C:Holliday junction resolvase complex"/>
    <property type="evidence" value="ECO:0007669"/>
    <property type="project" value="UniProtKB-UniRule"/>
</dbReference>
<comment type="function">
    <text evidence="13">The RuvA-RuvB-RuvC complex processes Holliday junction (HJ) DNA during genetic recombination and DNA repair. Endonuclease that resolves HJ intermediates. Cleaves cruciform DNA by making single-stranded nicks across the HJ at symmetrical positions within the homologous arms, yielding a 5'-phosphate and a 3'-hydroxyl group; requires a central core of homology in the junction. The consensus cleavage sequence is 5'-(A/T)TT(C/G)-3'. Cleavage occurs on the 3'-side of the TT dinucleotide at the point of strand exchange. HJ branch migration catalyzed by RuvA-RuvB allows RuvC to scan DNA until it finds its consensus sequence, where it cleaves and resolves the cruciform DNA.</text>
</comment>
<evidence type="ECO:0000256" key="14">
    <source>
        <dbReference type="NCBIfam" id="TIGR00228"/>
    </source>
</evidence>